<gene>
    <name evidence="5" type="ORF">SPHA_77447</name>
</gene>
<dbReference type="PANTHER" id="PTHR15207">
    <property type="entry name" value="NONSYNDROMIC HEARING IMPAIRMENT PROTEIN"/>
    <property type="match status" value="1"/>
</dbReference>
<feature type="domain" description="Gasdermin pore forming" evidence="4">
    <location>
        <begin position="5"/>
        <end position="87"/>
    </location>
</feature>
<proteinExistence type="inferred from homology"/>
<evidence type="ECO:0000256" key="1">
    <source>
        <dbReference type="ARBA" id="ARBA00004308"/>
    </source>
</evidence>
<comment type="similarity">
    <text evidence="2">Belongs to the gasdermin family.</text>
</comment>
<evidence type="ECO:0000256" key="3">
    <source>
        <dbReference type="ARBA" id="ARBA00023136"/>
    </source>
</evidence>
<dbReference type="GO" id="GO:0012505">
    <property type="term" value="C:endomembrane system"/>
    <property type="evidence" value="ECO:0007669"/>
    <property type="project" value="UniProtKB-SubCell"/>
</dbReference>
<dbReference type="InterPro" id="IPR042377">
    <property type="entry name" value="GSDME"/>
</dbReference>
<evidence type="ECO:0000313" key="5">
    <source>
        <dbReference type="EMBL" id="CAE1327994.1"/>
    </source>
</evidence>
<dbReference type="OrthoDB" id="6283708at2759"/>
<dbReference type="GO" id="GO:0012501">
    <property type="term" value="P:programmed cell death"/>
    <property type="evidence" value="ECO:0007669"/>
    <property type="project" value="InterPro"/>
</dbReference>
<organism evidence="5 6">
    <name type="scientific">Acanthosepion pharaonis</name>
    <name type="common">Pharaoh cuttlefish</name>
    <name type="synonym">Sepia pharaonis</name>
    <dbReference type="NCBI Taxonomy" id="158019"/>
    <lineage>
        <taxon>Eukaryota</taxon>
        <taxon>Metazoa</taxon>
        <taxon>Spiralia</taxon>
        <taxon>Lophotrochozoa</taxon>
        <taxon>Mollusca</taxon>
        <taxon>Cephalopoda</taxon>
        <taxon>Coleoidea</taxon>
        <taxon>Decapodiformes</taxon>
        <taxon>Sepiida</taxon>
        <taxon>Sepiina</taxon>
        <taxon>Sepiidae</taxon>
        <taxon>Acanthosepion</taxon>
    </lineage>
</organism>
<comment type="caution">
    <text evidence="5">The sequence shown here is derived from an EMBL/GenBank/DDBJ whole genome shotgun (WGS) entry which is preliminary data.</text>
</comment>
<evidence type="ECO:0000256" key="2">
    <source>
        <dbReference type="ARBA" id="ARBA00009279"/>
    </source>
</evidence>
<keyword evidence="3" id="KW-0472">Membrane</keyword>
<dbReference type="Proteomes" id="UP000597762">
    <property type="component" value="Unassembled WGS sequence"/>
</dbReference>
<dbReference type="GO" id="GO:0005737">
    <property type="term" value="C:cytoplasm"/>
    <property type="evidence" value="ECO:0007669"/>
    <property type="project" value="TreeGrafter"/>
</dbReference>
<sequence length="301" mass="34452">MVSGVIHPVENVTLVRQSTFTEGGKIKADVKKEIADIDMEENVGKDDNYKVEIPAKTNLAYHVVELKIRPDGSIGVCLIDEDKGGFDIPDSLPVKEKDKSLFYPPEEVAMVKDKREVQEAFAECLNFPILMERLVHILHVIHSHEEEKEPWDDKFWRFVGDDGFQATHRFLKLINVNFEYGEAIEACNVDKDMLGCVLYYLELMSFMSDEEINAIKYCAFRPHLVPCFLKVFRDTLTQKPIEKNSMMPLLEYDQALDFLYCLGYDLSNVEKTDTVLPPKESFKAVEAAGKILYGLFILPVQ</sequence>
<dbReference type="Pfam" id="PF04598">
    <property type="entry name" value="Gasdermin"/>
    <property type="match status" value="1"/>
</dbReference>
<dbReference type="InterPro" id="IPR040460">
    <property type="entry name" value="Gasdermin_pore"/>
</dbReference>
<dbReference type="AlphaFoldDB" id="A0A812EUR9"/>
<name>A0A812EUR9_ACAPH</name>
<evidence type="ECO:0000313" key="6">
    <source>
        <dbReference type="Proteomes" id="UP000597762"/>
    </source>
</evidence>
<evidence type="ECO:0000259" key="4">
    <source>
        <dbReference type="Pfam" id="PF04598"/>
    </source>
</evidence>
<comment type="subcellular location">
    <subcellularLocation>
        <location evidence="1">Endomembrane system</location>
    </subcellularLocation>
</comment>
<dbReference type="EMBL" id="CAHIKZ030005518">
    <property type="protein sequence ID" value="CAE1327994.1"/>
    <property type="molecule type" value="Genomic_DNA"/>
</dbReference>
<reference evidence="5" key="1">
    <citation type="submission" date="2021-01" db="EMBL/GenBank/DDBJ databases">
        <authorList>
            <person name="Li R."/>
            <person name="Bekaert M."/>
        </authorList>
    </citation>
    <scope>NUCLEOTIDE SEQUENCE</scope>
    <source>
        <strain evidence="5">Farmed</strain>
    </source>
</reference>
<keyword evidence="6" id="KW-1185">Reference proteome</keyword>
<dbReference type="PANTHER" id="PTHR15207:SF3">
    <property type="entry name" value="DEAFNESS, AUTOSOMAL DOMINANT 5-RELATED"/>
    <property type="match status" value="1"/>
</dbReference>
<accession>A0A812EUR9</accession>
<protein>
    <recommendedName>
        <fullName evidence="4">Gasdermin pore forming domain-containing protein</fullName>
    </recommendedName>
</protein>